<keyword evidence="4" id="KW-1208">Phospholipid metabolism</keyword>
<keyword evidence="3 4" id="KW-0012">Acyltransferase</keyword>
<proteinExistence type="inferred from homology"/>
<protein>
    <recommendedName>
        <fullName evidence="4">1-acyl-sn-glycerol-3-phosphate acyltransferase</fullName>
        <ecNumber evidence="4">2.3.1.51</ecNumber>
    </recommendedName>
</protein>
<dbReference type="GO" id="GO:0016020">
    <property type="term" value="C:membrane"/>
    <property type="evidence" value="ECO:0007669"/>
    <property type="project" value="InterPro"/>
</dbReference>
<dbReference type="EC" id="2.3.1.51" evidence="4"/>
<evidence type="ECO:0000256" key="1">
    <source>
        <dbReference type="ARBA" id="ARBA00008655"/>
    </source>
</evidence>
<dbReference type="PANTHER" id="PTHR10434:SF11">
    <property type="entry name" value="1-ACYL-SN-GLYCEROL-3-PHOSPHATE ACYLTRANSFERASE"/>
    <property type="match status" value="1"/>
</dbReference>
<organism evidence="6 7">
    <name type="scientific">Romeriopsis navalis LEGE 11480</name>
    <dbReference type="NCBI Taxonomy" id="2777977"/>
    <lineage>
        <taxon>Bacteria</taxon>
        <taxon>Bacillati</taxon>
        <taxon>Cyanobacteriota</taxon>
        <taxon>Cyanophyceae</taxon>
        <taxon>Leptolyngbyales</taxon>
        <taxon>Leptolyngbyaceae</taxon>
        <taxon>Romeriopsis</taxon>
        <taxon>Romeriopsis navalis</taxon>
    </lineage>
</organism>
<evidence type="ECO:0000313" key="7">
    <source>
        <dbReference type="Proteomes" id="UP000625316"/>
    </source>
</evidence>
<dbReference type="Pfam" id="PF01553">
    <property type="entry name" value="Acyltransferase"/>
    <property type="match status" value="1"/>
</dbReference>
<evidence type="ECO:0000313" key="6">
    <source>
        <dbReference type="EMBL" id="MBE9028273.1"/>
    </source>
</evidence>
<keyword evidence="4" id="KW-0594">Phospholipid biosynthesis</keyword>
<keyword evidence="7" id="KW-1185">Reference proteome</keyword>
<dbReference type="GO" id="GO:0006654">
    <property type="term" value="P:phosphatidic acid biosynthetic process"/>
    <property type="evidence" value="ECO:0007669"/>
    <property type="project" value="TreeGrafter"/>
</dbReference>
<evidence type="ECO:0000256" key="3">
    <source>
        <dbReference type="ARBA" id="ARBA00023315"/>
    </source>
</evidence>
<dbReference type="SUPFAM" id="SSF69593">
    <property type="entry name" value="Glycerol-3-phosphate (1)-acyltransferase"/>
    <property type="match status" value="1"/>
</dbReference>
<gene>
    <name evidence="6" type="ORF">IQ266_00700</name>
</gene>
<dbReference type="GO" id="GO:0003841">
    <property type="term" value="F:1-acylglycerol-3-phosphate O-acyltransferase activity"/>
    <property type="evidence" value="ECO:0007669"/>
    <property type="project" value="UniProtKB-UniRule"/>
</dbReference>
<dbReference type="CDD" id="cd07989">
    <property type="entry name" value="LPLAT_AGPAT-like"/>
    <property type="match status" value="1"/>
</dbReference>
<dbReference type="EMBL" id="JADEXQ010000002">
    <property type="protein sequence ID" value="MBE9028273.1"/>
    <property type="molecule type" value="Genomic_DNA"/>
</dbReference>
<comment type="domain">
    <text evidence="4">The HXXXXD motif is essential for acyltransferase activity and may constitute the binding site for the phosphate moiety of the glycerol-3-phosphate.</text>
</comment>
<keyword evidence="2 4" id="KW-0808">Transferase</keyword>
<comment type="catalytic activity">
    <reaction evidence="4">
        <text>a 1-acyl-sn-glycero-3-phosphate + an acyl-CoA = a 1,2-diacyl-sn-glycero-3-phosphate + CoA</text>
        <dbReference type="Rhea" id="RHEA:19709"/>
        <dbReference type="ChEBI" id="CHEBI:57287"/>
        <dbReference type="ChEBI" id="CHEBI:57970"/>
        <dbReference type="ChEBI" id="CHEBI:58342"/>
        <dbReference type="ChEBI" id="CHEBI:58608"/>
        <dbReference type="EC" id="2.3.1.51"/>
    </reaction>
</comment>
<reference evidence="6" key="1">
    <citation type="submission" date="2020-10" db="EMBL/GenBank/DDBJ databases">
        <authorList>
            <person name="Castelo-Branco R."/>
            <person name="Eusebio N."/>
            <person name="Adriana R."/>
            <person name="Vieira A."/>
            <person name="Brugerolle De Fraissinette N."/>
            <person name="Rezende De Castro R."/>
            <person name="Schneider M.P."/>
            <person name="Vasconcelos V."/>
            <person name="Leao P.N."/>
        </authorList>
    </citation>
    <scope>NUCLEOTIDE SEQUENCE</scope>
    <source>
        <strain evidence="6">LEGE 11480</strain>
    </source>
</reference>
<dbReference type="AlphaFoldDB" id="A0A928VGQ0"/>
<feature type="domain" description="Phospholipid/glycerol acyltransferase" evidence="5">
    <location>
        <begin position="57"/>
        <end position="169"/>
    </location>
</feature>
<dbReference type="SMART" id="SM00563">
    <property type="entry name" value="PlsC"/>
    <property type="match status" value="1"/>
</dbReference>
<accession>A0A928VGQ0</accession>
<comment type="similarity">
    <text evidence="1 4">Belongs to the 1-acyl-sn-glycerol-3-phosphate acyltransferase family.</text>
</comment>
<evidence type="ECO:0000259" key="5">
    <source>
        <dbReference type="SMART" id="SM00563"/>
    </source>
</evidence>
<keyword evidence="4" id="KW-0443">Lipid metabolism</keyword>
<dbReference type="Proteomes" id="UP000625316">
    <property type="component" value="Unassembled WGS sequence"/>
</dbReference>
<keyword evidence="4" id="KW-0444">Lipid biosynthesis</keyword>
<comment type="caution">
    <text evidence="6">The sequence shown here is derived from an EMBL/GenBank/DDBJ whole genome shotgun (WGS) entry which is preliminary data.</text>
</comment>
<dbReference type="PANTHER" id="PTHR10434">
    <property type="entry name" value="1-ACYL-SN-GLYCEROL-3-PHOSPHATE ACYLTRANSFERASE"/>
    <property type="match status" value="1"/>
</dbReference>
<sequence length="222" mass="24337">MSDLNLSPDLPPAPDREPLASLMLYRLFKWSIVSPVLHTYFRGRIHGAEHVPQRGRLLVVSNHASDFDPLLVASCVNRPVAFMAKEQLFRVPVLKQAIQLYGAYPVKRGVADRAALKSAMQSVESGWATGVFLDGTRTQDGLIHDPKNGAAWLSAKTQTPLLPVCLWGVQEIFSQGNFPRPVPVTVRIAPPIAPPPSTRREDLAAMTQACADVINHLHGLGR</sequence>
<dbReference type="RefSeq" id="WP_264323095.1">
    <property type="nucleotide sequence ID" value="NZ_JADEXQ010000002.1"/>
</dbReference>
<dbReference type="NCBIfam" id="TIGR00530">
    <property type="entry name" value="AGP_acyltrn"/>
    <property type="match status" value="1"/>
</dbReference>
<name>A0A928VGQ0_9CYAN</name>
<dbReference type="InterPro" id="IPR002123">
    <property type="entry name" value="Plipid/glycerol_acylTrfase"/>
</dbReference>
<evidence type="ECO:0000256" key="4">
    <source>
        <dbReference type="RuleBase" id="RU361267"/>
    </source>
</evidence>
<dbReference type="InterPro" id="IPR004552">
    <property type="entry name" value="AGP_acyltrans"/>
</dbReference>
<evidence type="ECO:0000256" key="2">
    <source>
        <dbReference type="ARBA" id="ARBA00022679"/>
    </source>
</evidence>